<keyword evidence="10" id="KW-0460">Magnesium</keyword>
<dbReference type="NCBIfam" id="TIGR01656">
    <property type="entry name" value="Histidinol-ppas"/>
    <property type="match status" value="1"/>
</dbReference>
<dbReference type="PANTHER" id="PTHR42891:SF1">
    <property type="entry name" value="D-GLYCERO-BETA-D-MANNO-HEPTOSE-1,7-BISPHOSPHATE 7-PHOSPHATASE"/>
    <property type="match status" value="1"/>
</dbReference>
<keyword evidence="12" id="KW-1185">Reference proteome</keyword>
<comment type="cofactor">
    <cofactor evidence="10">
        <name>Zn(2+)</name>
        <dbReference type="ChEBI" id="CHEBI:29105"/>
    </cofactor>
</comment>
<feature type="site" description="Contributes to substrate recognition" evidence="9">
    <location>
        <position position="105"/>
    </location>
</feature>
<evidence type="ECO:0000256" key="10">
    <source>
        <dbReference type="PIRSR" id="PIRSR004682-4"/>
    </source>
</evidence>
<feature type="active site" description="Proton donor" evidence="8">
    <location>
        <position position="13"/>
    </location>
</feature>
<dbReference type="InterPro" id="IPR004446">
    <property type="entry name" value="Heptose_bisP_phosphatase"/>
</dbReference>
<dbReference type="SUPFAM" id="SSF56784">
    <property type="entry name" value="HAD-like"/>
    <property type="match status" value="1"/>
</dbReference>
<dbReference type="RefSeq" id="WP_109677552.1">
    <property type="nucleotide sequence ID" value="NZ_QGDT01000016.1"/>
</dbReference>
<dbReference type="PANTHER" id="PTHR42891">
    <property type="entry name" value="D-GLYCERO-BETA-D-MANNO-HEPTOSE-1,7-BISPHOSPHATE 7-PHOSPHATASE"/>
    <property type="match status" value="1"/>
</dbReference>
<dbReference type="GO" id="GO:0046872">
    <property type="term" value="F:metal ion binding"/>
    <property type="evidence" value="ECO:0007669"/>
    <property type="project" value="UniProtKB-KW"/>
</dbReference>
<keyword evidence="3 10" id="KW-0479">Metal-binding</keyword>
<dbReference type="GO" id="GO:0016791">
    <property type="term" value="F:phosphatase activity"/>
    <property type="evidence" value="ECO:0007669"/>
    <property type="project" value="InterPro"/>
</dbReference>
<evidence type="ECO:0000256" key="8">
    <source>
        <dbReference type="PIRSR" id="PIRSR004682-1"/>
    </source>
</evidence>
<dbReference type="GO" id="GO:0005737">
    <property type="term" value="C:cytoplasm"/>
    <property type="evidence" value="ECO:0007669"/>
    <property type="project" value="UniProtKB-SubCell"/>
</dbReference>
<dbReference type="NCBIfam" id="TIGR01662">
    <property type="entry name" value="HAD-SF-IIIA"/>
    <property type="match status" value="1"/>
</dbReference>
<evidence type="ECO:0000256" key="3">
    <source>
        <dbReference type="ARBA" id="ARBA00022723"/>
    </source>
</evidence>
<protein>
    <recommendedName>
        <fullName evidence="6 7">D,D-heptose 1,7-bisphosphate phosphatase</fullName>
        <ecNumber evidence="7">3.1.3.-</ecNumber>
    </recommendedName>
</protein>
<comment type="subcellular location">
    <subcellularLocation>
        <location evidence="1 7">Cytoplasm</location>
    </subcellularLocation>
</comment>
<organism evidence="11 12">
    <name type="scientific">Dyadobacter jejuensis</name>
    <dbReference type="NCBI Taxonomy" id="1082580"/>
    <lineage>
        <taxon>Bacteria</taxon>
        <taxon>Pseudomonadati</taxon>
        <taxon>Bacteroidota</taxon>
        <taxon>Cytophagia</taxon>
        <taxon>Cytophagales</taxon>
        <taxon>Spirosomataceae</taxon>
        <taxon>Dyadobacter</taxon>
    </lineage>
</organism>
<feature type="active site" description="Proton donor" evidence="8">
    <location>
        <position position="15"/>
    </location>
</feature>
<gene>
    <name evidence="11" type="ORF">CLV98_11623</name>
</gene>
<dbReference type="InterPro" id="IPR023214">
    <property type="entry name" value="HAD_sf"/>
</dbReference>
<dbReference type="AlphaFoldDB" id="A0A316AX15"/>
<feature type="binding site" evidence="10">
    <location>
        <position position="131"/>
    </location>
    <ligand>
        <name>Mg(2+)</name>
        <dbReference type="ChEBI" id="CHEBI:18420"/>
    </ligand>
</feature>
<evidence type="ECO:0000313" key="11">
    <source>
        <dbReference type="EMBL" id="PWJ54737.1"/>
    </source>
</evidence>
<evidence type="ECO:0000256" key="7">
    <source>
        <dbReference type="PIRNR" id="PIRNR004682"/>
    </source>
</evidence>
<keyword evidence="2 7" id="KW-0963">Cytoplasm</keyword>
<feature type="site" description="Stabilizes the phosphoryl group" evidence="9">
    <location>
        <position position="56"/>
    </location>
</feature>
<keyword evidence="4 7" id="KW-0378">Hydrolase</keyword>
<feature type="binding site" evidence="10">
    <location>
        <position position="13"/>
    </location>
    <ligand>
        <name>Mg(2+)</name>
        <dbReference type="ChEBI" id="CHEBI:18420"/>
    </ligand>
</feature>
<dbReference type="EC" id="3.1.3.-" evidence="7"/>
<dbReference type="GO" id="GO:0005975">
    <property type="term" value="P:carbohydrate metabolic process"/>
    <property type="evidence" value="ECO:0007669"/>
    <property type="project" value="InterPro"/>
</dbReference>
<dbReference type="InterPro" id="IPR006549">
    <property type="entry name" value="HAD-SF_hydro_IIIA"/>
</dbReference>
<evidence type="ECO:0000256" key="9">
    <source>
        <dbReference type="PIRSR" id="PIRSR004682-3"/>
    </source>
</evidence>
<dbReference type="InterPro" id="IPR036412">
    <property type="entry name" value="HAD-like_sf"/>
</dbReference>
<evidence type="ECO:0000256" key="2">
    <source>
        <dbReference type="ARBA" id="ARBA00022490"/>
    </source>
</evidence>
<feature type="binding site" evidence="10">
    <location>
        <position position="94"/>
    </location>
    <ligand>
        <name>Zn(2+)</name>
        <dbReference type="ChEBI" id="CHEBI:29105"/>
    </ligand>
</feature>
<comment type="caution">
    <text evidence="11">The sequence shown here is derived from an EMBL/GenBank/DDBJ whole genome shotgun (WGS) entry which is preliminary data.</text>
</comment>
<feature type="site" description="Stabilizes the phosphoryl group" evidence="9">
    <location>
        <position position="106"/>
    </location>
</feature>
<evidence type="ECO:0000256" key="1">
    <source>
        <dbReference type="ARBA" id="ARBA00004496"/>
    </source>
</evidence>
<reference evidence="11 12" key="1">
    <citation type="submission" date="2018-03" db="EMBL/GenBank/DDBJ databases">
        <title>Genomic Encyclopedia of Archaeal and Bacterial Type Strains, Phase II (KMG-II): from individual species to whole genera.</title>
        <authorList>
            <person name="Goeker M."/>
        </authorList>
    </citation>
    <scope>NUCLEOTIDE SEQUENCE [LARGE SCALE GENOMIC DNA]</scope>
    <source>
        <strain evidence="11 12">DSM 100346</strain>
    </source>
</reference>
<evidence type="ECO:0000256" key="4">
    <source>
        <dbReference type="ARBA" id="ARBA00022801"/>
    </source>
</evidence>
<name>A0A316AX15_9BACT</name>
<sequence length="177" mass="19498">MGVQPKNKCVFLDRDGVLNEDLNDYLYKLEDLVIPDGVGEALQALKKAGYLLIVITNQAGIAKGLYQADAVYAIHERIQQAGGHVIDDLYFSPHHPEYSGQSLTRKPDSLLLEKAMAKYHIDPLQSWMIGDRSRDMQAGKKIGAQTIHILPTPEGSTGDFHATSLLEASKIILSEKA</sequence>
<comment type="similarity">
    <text evidence="7">Belongs to the gmhB family.</text>
</comment>
<evidence type="ECO:0000256" key="6">
    <source>
        <dbReference type="ARBA" id="ARBA00031828"/>
    </source>
</evidence>
<dbReference type="CDD" id="cd07503">
    <property type="entry name" value="HAD_HisB-N"/>
    <property type="match status" value="1"/>
</dbReference>
<dbReference type="Proteomes" id="UP000245880">
    <property type="component" value="Unassembled WGS sequence"/>
</dbReference>
<dbReference type="OrthoDB" id="9813880at2"/>
<evidence type="ECO:0000256" key="5">
    <source>
        <dbReference type="ARBA" id="ARBA00023277"/>
    </source>
</evidence>
<dbReference type="EMBL" id="QGDT01000016">
    <property type="protein sequence ID" value="PWJ54737.1"/>
    <property type="molecule type" value="Genomic_DNA"/>
</dbReference>
<dbReference type="Gene3D" id="3.40.50.1000">
    <property type="entry name" value="HAD superfamily/HAD-like"/>
    <property type="match status" value="1"/>
</dbReference>
<evidence type="ECO:0000313" key="12">
    <source>
        <dbReference type="Proteomes" id="UP000245880"/>
    </source>
</evidence>
<keyword evidence="10" id="KW-0862">Zinc</keyword>
<feature type="binding site" evidence="10">
    <location>
        <position position="15"/>
    </location>
    <ligand>
        <name>Mg(2+)</name>
        <dbReference type="ChEBI" id="CHEBI:18420"/>
    </ligand>
</feature>
<proteinExistence type="inferred from homology"/>
<keyword evidence="5 7" id="KW-0119">Carbohydrate metabolism</keyword>
<dbReference type="InterPro" id="IPR006543">
    <property type="entry name" value="Histidinol-phos"/>
</dbReference>
<comment type="cofactor">
    <cofactor evidence="10">
        <name>Mg(2+)</name>
        <dbReference type="ChEBI" id="CHEBI:18420"/>
    </cofactor>
</comment>
<dbReference type="PIRSF" id="PIRSF004682">
    <property type="entry name" value="GmhB"/>
    <property type="match status" value="1"/>
</dbReference>
<accession>A0A316AX15</accession>
<dbReference type="Pfam" id="PF13242">
    <property type="entry name" value="Hydrolase_like"/>
    <property type="match status" value="1"/>
</dbReference>